<evidence type="ECO:0000256" key="6">
    <source>
        <dbReference type="ARBA" id="ARBA00023125"/>
    </source>
</evidence>
<evidence type="ECO:0000259" key="10">
    <source>
        <dbReference type="PROSITE" id="PS52040"/>
    </source>
</evidence>
<dbReference type="Pfam" id="PF00521">
    <property type="entry name" value="DNA_topoisoIV"/>
    <property type="match status" value="1"/>
</dbReference>
<organism evidence="11 12">
    <name type="scientific">Candidatus Deianiraea vastatrix</name>
    <dbReference type="NCBI Taxonomy" id="2163644"/>
    <lineage>
        <taxon>Bacteria</taxon>
        <taxon>Pseudomonadati</taxon>
        <taxon>Pseudomonadota</taxon>
        <taxon>Alphaproteobacteria</taxon>
        <taxon>Rickettsiales</taxon>
        <taxon>Candidatus Deianiraeaceae</taxon>
        <taxon>Candidatus Deianiraea</taxon>
    </lineage>
</organism>
<dbReference type="Proteomes" id="UP000321934">
    <property type="component" value="Chromosome"/>
</dbReference>
<accession>A0A5B8XF64</accession>
<dbReference type="FunFam" id="3.90.199.10:FF:000001">
    <property type="entry name" value="DNA gyrase subunit A"/>
    <property type="match status" value="1"/>
</dbReference>
<dbReference type="Pfam" id="PF03989">
    <property type="entry name" value="DNA_gyraseA_C"/>
    <property type="match status" value="6"/>
</dbReference>
<evidence type="ECO:0000256" key="5">
    <source>
        <dbReference type="ARBA" id="ARBA00023029"/>
    </source>
</evidence>
<gene>
    <name evidence="8" type="primary">gyrA</name>
    <name evidence="11" type="ORF">Deia_00256</name>
</gene>
<sequence>MSIENNTLDQEKGVVNVSIEKEMQTSYLEYAMSVIVSRAIPDVRDGLKPVHRRILYAMDKMDCAYNKPHKKSARVVGEVMGKYHPHGDSAIYEAMVRMAQDFSMRETLVHGQGNFGSIDDDPPASMRYTEARLTKLATSMLADLDNNTVDFKDNYDGFEKEPVVLPASFPNILVNGTEGIAVGMATNIPPHNLGEVIDGCLAYLQNNAITDDEILQIIPGPDFPTGATIIGRKGSMQAICTGRGSVLMRGTTNIEEMKGGRESIVITSIPYQVVKTRLIEKIVELIKDKRIEGISDIRDETNKKGIRVVIELKKDAHADVILNHLYKYTPLQTSFSYNTLLLNHMKPELMNVRSIIKAFINFREEIVIRRITHLLAVARNKAHVLIGLCVAVDNIDEVIKIIRSSADTAEARSRLGEKPWPAKGNIEKLIALVHDKSNTVKDGLFFFTEGQIKAILEMRLSKLVGLEKEKLVSELEDLGREIEKFLHILGSKEEIIKIIADELAKIKEEFATPRKTEILIDEAEDVDMEAFIPREDMLITMTINGFIKRNPLSEYTSQRRGGKGKKGMETNEDDVISDVLISNTHQHILFFSNFGKVYRMKAYQLPLGGNNKKGRAIVNILPLQNGEKINTLIPVPENKEEREGASLIFATKKGNIRRSGMADFENINSGGKIAIKLDEDDALVGVSLANDKQHAMLCSKEGSAIRFAIDDLRVIKSRTSDGVRGMNVEKGDEVVSMCILSGHERDITVRDEYLSIPYQSRIKMKTGTQIDIETELAILKKDGKEINLDSKTICEMSNEEEFLLAITENGYGKRTSAFEYRITNRGGKGVININTSARNGGVVSTFVVNEDDDVMLIAKSGKIIRCKANGISVFSRSAQGVKIIDVAKDDKIVSVAKVTGGDDSEEEMIEISPAQ</sequence>
<dbReference type="SUPFAM" id="SSF101904">
    <property type="entry name" value="GyrA/ParC C-terminal domain-like"/>
    <property type="match status" value="1"/>
</dbReference>
<dbReference type="Gene3D" id="3.30.1360.40">
    <property type="match status" value="1"/>
</dbReference>
<dbReference type="PANTHER" id="PTHR43493:SF5">
    <property type="entry name" value="DNA GYRASE SUBUNIT A, CHLOROPLASTIC_MITOCHONDRIAL"/>
    <property type="match status" value="1"/>
</dbReference>
<keyword evidence="7 8" id="KW-0413">Isomerase</keyword>
<comment type="subunit">
    <text evidence="8">Heterotetramer, composed of two GyrA and two GyrB chains. In the heterotetramer, GyrA contains the active site tyrosine that forms a transient covalent intermediate with DNA, while GyrB binds cofactors and catalyzes ATP hydrolysis.</text>
</comment>
<dbReference type="InterPro" id="IPR013760">
    <property type="entry name" value="Topo_IIA-like_dom_sf"/>
</dbReference>
<dbReference type="FunFam" id="1.10.268.10:FF:000001">
    <property type="entry name" value="DNA gyrase subunit A"/>
    <property type="match status" value="1"/>
</dbReference>
<evidence type="ECO:0000256" key="3">
    <source>
        <dbReference type="ARBA" id="ARBA00022741"/>
    </source>
</evidence>
<comment type="miscellaneous">
    <text evidence="8">Few gyrases are as efficient as E.coli at forming negative supercoils. Not all organisms have 2 type II topoisomerases; in organisms with a single type II topoisomerase this enzyme also has to decatenate newly replicated chromosomes.</text>
</comment>
<dbReference type="HAMAP" id="MF_01897">
    <property type="entry name" value="GyrA"/>
    <property type="match status" value="1"/>
</dbReference>
<evidence type="ECO:0000256" key="8">
    <source>
        <dbReference type="HAMAP-Rule" id="MF_01897"/>
    </source>
</evidence>
<dbReference type="InterPro" id="IPR035516">
    <property type="entry name" value="Gyrase/topoIV_suA_C"/>
</dbReference>
<dbReference type="InterPro" id="IPR005743">
    <property type="entry name" value="GyrA"/>
</dbReference>
<dbReference type="GO" id="GO:0005694">
    <property type="term" value="C:chromosome"/>
    <property type="evidence" value="ECO:0007669"/>
    <property type="project" value="InterPro"/>
</dbReference>
<dbReference type="PROSITE" id="PS52040">
    <property type="entry name" value="TOPO_IIA"/>
    <property type="match status" value="1"/>
</dbReference>
<keyword evidence="8" id="KW-0963">Cytoplasm</keyword>
<evidence type="ECO:0000256" key="9">
    <source>
        <dbReference type="PROSITE-ProRule" id="PRU01384"/>
    </source>
</evidence>
<dbReference type="GO" id="GO:0006265">
    <property type="term" value="P:DNA topological change"/>
    <property type="evidence" value="ECO:0007669"/>
    <property type="project" value="UniProtKB-UniRule"/>
</dbReference>
<reference evidence="11 12" key="1">
    <citation type="journal article" date="2019" name="ISME J.">
        <title>Deianiraea, an extracellular bacterium associated with the ciliate Paramecium, suggests an alternative scenario for the evolution of Rickettsiales.</title>
        <authorList>
            <person name="Castelli M."/>
            <person name="Sabaneyeva E."/>
            <person name="Lanzoni O."/>
            <person name="Lebedeva N."/>
            <person name="Floriano A.M."/>
            <person name="Gaiarsa S."/>
            <person name="Benken K."/>
            <person name="Modeo L."/>
            <person name="Bandi C."/>
            <person name="Potekhin A."/>
            <person name="Sassera D."/>
            <person name="Petroni G."/>
        </authorList>
    </citation>
    <scope>NUCLEOTIDE SEQUENCE [LARGE SCALE GENOMIC DNA]</scope>
    <source>
        <strain evidence="11">CyL4-1</strain>
    </source>
</reference>
<comment type="subcellular location">
    <subcellularLocation>
        <location evidence="8">Cytoplasm</location>
    </subcellularLocation>
</comment>
<dbReference type="InterPro" id="IPR050220">
    <property type="entry name" value="Type_II_DNA_Topoisomerases"/>
</dbReference>
<dbReference type="GO" id="GO:0005524">
    <property type="term" value="F:ATP binding"/>
    <property type="evidence" value="ECO:0007669"/>
    <property type="project" value="UniProtKB-UniRule"/>
</dbReference>
<dbReference type="EC" id="5.6.2.2" evidence="8"/>
<dbReference type="FunFam" id="3.30.1360.40:FF:000002">
    <property type="entry name" value="DNA gyrase subunit A"/>
    <property type="match status" value="1"/>
</dbReference>
<dbReference type="NCBIfam" id="TIGR01063">
    <property type="entry name" value="gyrA"/>
    <property type="match status" value="1"/>
</dbReference>
<keyword evidence="5 8" id="KW-0799">Topoisomerase</keyword>
<dbReference type="GO" id="GO:0006261">
    <property type="term" value="P:DNA-templated DNA replication"/>
    <property type="evidence" value="ECO:0007669"/>
    <property type="project" value="UniProtKB-UniRule"/>
</dbReference>
<keyword evidence="12" id="KW-1185">Reference proteome</keyword>
<dbReference type="GO" id="GO:0009330">
    <property type="term" value="C:DNA topoisomerase type II (double strand cut, ATP-hydrolyzing) complex"/>
    <property type="evidence" value="ECO:0007669"/>
    <property type="project" value="TreeGrafter"/>
</dbReference>
<dbReference type="PANTHER" id="PTHR43493">
    <property type="entry name" value="DNA GYRASE/TOPOISOMERASE SUBUNIT A"/>
    <property type="match status" value="1"/>
</dbReference>
<dbReference type="NCBIfam" id="NF004043">
    <property type="entry name" value="PRK05560.1"/>
    <property type="match status" value="1"/>
</dbReference>
<dbReference type="SUPFAM" id="SSF56719">
    <property type="entry name" value="Type II DNA topoisomerase"/>
    <property type="match status" value="1"/>
</dbReference>
<evidence type="ECO:0000256" key="2">
    <source>
        <dbReference type="ARBA" id="ARBA00008263"/>
    </source>
</evidence>
<dbReference type="Gene3D" id="2.120.10.90">
    <property type="entry name" value="DNA gyrase/topoisomerase IV, subunit A, C-terminal"/>
    <property type="match status" value="1"/>
</dbReference>
<evidence type="ECO:0000256" key="7">
    <source>
        <dbReference type="ARBA" id="ARBA00023235"/>
    </source>
</evidence>
<dbReference type="InterPro" id="IPR013757">
    <property type="entry name" value="Topo_IIA_A_a_sf"/>
</dbReference>
<comment type="similarity">
    <text evidence="2 8">Belongs to the type II topoisomerase GyrA/ParC subunit family.</text>
</comment>
<evidence type="ECO:0000313" key="11">
    <source>
        <dbReference type="EMBL" id="QED23064.1"/>
    </source>
</evidence>
<feature type="active site" description="O-(5'-phospho-DNA)-tyrosine intermediate" evidence="8 9">
    <location>
        <position position="128"/>
    </location>
</feature>
<comment type="catalytic activity">
    <reaction evidence="1 8 9">
        <text>ATP-dependent breakage, passage and rejoining of double-stranded DNA.</text>
        <dbReference type="EC" id="5.6.2.2"/>
    </reaction>
</comment>
<keyword evidence="3 8" id="KW-0547">Nucleotide-binding</keyword>
<dbReference type="InterPro" id="IPR006691">
    <property type="entry name" value="GyrA/parC_rep"/>
</dbReference>
<dbReference type="SMART" id="SM00434">
    <property type="entry name" value="TOP4c"/>
    <property type="match status" value="1"/>
</dbReference>
<name>A0A5B8XF64_9RICK</name>
<dbReference type="InterPro" id="IPR013758">
    <property type="entry name" value="Topo_IIA_A/C_ab"/>
</dbReference>
<dbReference type="GO" id="GO:0003677">
    <property type="term" value="F:DNA binding"/>
    <property type="evidence" value="ECO:0007669"/>
    <property type="project" value="UniProtKB-UniRule"/>
</dbReference>
<comment type="function">
    <text evidence="8">A type II topoisomerase that negatively supercoils closed circular double-stranded (ds) DNA in an ATP-dependent manner to modulate DNA topology and maintain chromosomes in an underwound state. Negative supercoiling favors strand separation, and DNA replication, transcription, recombination and repair, all of which involve strand separation. Also able to catalyze the interconversion of other topological isomers of dsDNA rings, including catenanes and knotted rings. Type II topoisomerases break and join 2 DNA strands simultaneously in an ATP-dependent manner.</text>
</comment>
<proteinExistence type="inferred from homology"/>
<dbReference type="AlphaFoldDB" id="A0A5B8XF64"/>
<evidence type="ECO:0000313" key="12">
    <source>
        <dbReference type="Proteomes" id="UP000321934"/>
    </source>
</evidence>
<protein>
    <recommendedName>
        <fullName evidence="8">DNA gyrase subunit A</fullName>
        <ecNumber evidence="8">5.6.2.2</ecNumber>
    </recommendedName>
</protein>
<keyword evidence="4 8" id="KW-0067">ATP-binding</keyword>
<dbReference type="EMBL" id="CP029077">
    <property type="protein sequence ID" value="QED23064.1"/>
    <property type="molecule type" value="Genomic_DNA"/>
</dbReference>
<keyword evidence="6 8" id="KW-0238">DNA-binding</keyword>
<dbReference type="GO" id="GO:0034335">
    <property type="term" value="F:DNA negative supercoiling activity"/>
    <property type="evidence" value="ECO:0007669"/>
    <property type="project" value="UniProtKB-ARBA"/>
</dbReference>
<evidence type="ECO:0000256" key="4">
    <source>
        <dbReference type="ARBA" id="ARBA00022840"/>
    </source>
</evidence>
<feature type="short sequence motif" description="GyrA-box" evidence="8">
    <location>
        <begin position="558"/>
        <end position="564"/>
    </location>
</feature>
<feature type="domain" description="Topo IIA-type catalytic" evidence="10">
    <location>
        <begin position="40"/>
        <end position="531"/>
    </location>
</feature>
<dbReference type="RefSeq" id="WP_146820362.1">
    <property type="nucleotide sequence ID" value="NZ_CP029077.1"/>
</dbReference>
<dbReference type="CDD" id="cd00187">
    <property type="entry name" value="TOP4c"/>
    <property type="match status" value="1"/>
</dbReference>
<dbReference type="InterPro" id="IPR002205">
    <property type="entry name" value="Topo_IIA_dom_A"/>
</dbReference>
<dbReference type="Gene3D" id="3.90.199.10">
    <property type="entry name" value="Topoisomerase II, domain 5"/>
    <property type="match status" value="1"/>
</dbReference>
<dbReference type="GO" id="GO:0005737">
    <property type="term" value="C:cytoplasm"/>
    <property type="evidence" value="ECO:0007669"/>
    <property type="project" value="UniProtKB-SubCell"/>
</dbReference>
<evidence type="ECO:0000256" key="1">
    <source>
        <dbReference type="ARBA" id="ARBA00000185"/>
    </source>
</evidence>
<dbReference type="Gene3D" id="1.10.268.10">
    <property type="entry name" value="Topoisomerase, domain 3"/>
    <property type="match status" value="1"/>
</dbReference>
<dbReference type="OrthoDB" id="9806486at2"/>
<dbReference type="NCBIfam" id="NF004044">
    <property type="entry name" value="PRK05561.1"/>
    <property type="match status" value="1"/>
</dbReference>